<dbReference type="Gene3D" id="3.30.70.920">
    <property type="match status" value="1"/>
</dbReference>
<accession>A0ABS5AR01</accession>
<dbReference type="InterPro" id="IPR036390">
    <property type="entry name" value="WH_DNA-bd_sf"/>
</dbReference>
<evidence type="ECO:0000256" key="3">
    <source>
        <dbReference type="ARBA" id="ARBA00023163"/>
    </source>
</evidence>
<gene>
    <name evidence="5" type="ORF">JOF53_007857</name>
</gene>
<dbReference type="SUPFAM" id="SSF46785">
    <property type="entry name" value="Winged helix' DNA-binding domain"/>
    <property type="match status" value="2"/>
</dbReference>
<dbReference type="InterPro" id="IPR019887">
    <property type="entry name" value="Tscrpt_reg_AsnC/Lrp_C"/>
</dbReference>
<sequence>MVEIPALDDVDRGLLHALQLDGRASFAAVAQVLGTSESTVARRYRRLRAAGALRVVGGTSTDQPSWTVRLRCTPDAATALAAALARRPDTFWVHVLSGGTEISCFVQARDEDARDSLLLAKLPRTNRVLEVTAHLMLEGFTGPGEWRGLAWLRPDQVEALRPAPPPAPAPVAPADADRDLLAALAQDGRTSYAELAGRTGWSESTVKRRLEHLRAQGVLRFQLEVPHTVLGFHAEARLWLSVRPAALVAVATALAGHPEVQFAAVTTGPTNLMASVVCRDSRELYRYLTERIASLPDVDRLESAPVLRTVKRTGAV</sequence>
<keyword evidence="6" id="KW-1185">Reference proteome</keyword>
<feature type="domain" description="HTH asnC-type" evidence="4">
    <location>
        <begin position="177"/>
        <end position="233"/>
    </location>
</feature>
<dbReference type="SMART" id="SM00344">
    <property type="entry name" value="HTH_ASNC"/>
    <property type="match status" value="2"/>
</dbReference>
<evidence type="ECO:0000256" key="2">
    <source>
        <dbReference type="ARBA" id="ARBA00023125"/>
    </source>
</evidence>
<keyword evidence="1" id="KW-0805">Transcription regulation</keyword>
<protein>
    <submittedName>
        <fullName evidence="5">DNA-binding Lrp family transcriptional regulator</fullName>
    </submittedName>
</protein>
<reference evidence="5 6" key="1">
    <citation type="submission" date="2021-03" db="EMBL/GenBank/DDBJ databases">
        <title>Sequencing the genomes of 1000 actinobacteria strains.</title>
        <authorList>
            <person name="Klenk H.-P."/>
        </authorList>
    </citation>
    <scope>NUCLEOTIDE SEQUENCE [LARGE SCALE GENOMIC DNA]</scope>
    <source>
        <strain evidence="5 6">DSM 44580</strain>
    </source>
</reference>
<organism evidence="5 6">
    <name type="scientific">Crossiella equi</name>
    <dbReference type="NCBI Taxonomy" id="130796"/>
    <lineage>
        <taxon>Bacteria</taxon>
        <taxon>Bacillati</taxon>
        <taxon>Actinomycetota</taxon>
        <taxon>Actinomycetes</taxon>
        <taxon>Pseudonocardiales</taxon>
        <taxon>Pseudonocardiaceae</taxon>
        <taxon>Crossiella</taxon>
    </lineage>
</organism>
<keyword evidence="2 5" id="KW-0238">DNA-binding</keyword>
<dbReference type="PROSITE" id="PS50956">
    <property type="entry name" value="HTH_ASNC_2"/>
    <property type="match status" value="2"/>
</dbReference>
<evidence type="ECO:0000313" key="6">
    <source>
        <dbReference type="Proteomes" id="UP001519363"/>
    </source>
</evidence>
<keyword evidence="3" id="KW-0804">Transcription</keyword>
<dbReference type="EMBL" id="JAGIOO010000001">
    <property type="protein sequence ID" value="MBP2478985.1"/>
    <property type="molecule type" value="Genomic_DNA"/>
</dbReference>
<evidence type="ECO:0000256" key="1">
    <source>
        <dbReference type="ARBA" id="ARBA00023015"/>
    </source>
</evidence>
<dbReference type="Proteomes" id="UP001519363">
    <property type="component" value="Unassembled WGS sequence"/>
</dbReference>
<dbReference type="Pfam" id="PF01037">
    <property type="entry name" value="AsnC_trans_reg"/>
    <property type="match status" value="1"/>
</dbReference>
<dbReference type="GO" id="GO:0003677">
    <property type="term" value="F:DNA binding"/>
    <property type="evidence" value="ECO:0007669"/>
    <property type="project" value="UniProtKB-KW"/>
</dbReference>
<dbReference type="InterPro" id="IPR036388">
    <property type="entry name" value="WH-like_DNA-bd_sf"/>
</dbReference>
<dbReference type="InterPro" id="IPR000485">
    <property type="entry name" value="AsnC-type_HTH_dom"/>
</dbReference>
<dbReference type="Pfam" id="PF13404">
    <property type="entry name" value="HTH_AsnC-type"/>
    <property type="match status" value="2"/>
</dbReference>
<dbReference type="RefSeq" id="WP_086788036.1">
    <property type="nucleotide sequence ID" value="NZ_JAGIOO010000001.1"/>
</dbReference>
<dbReference type="PANTHER" id="PTHR30154">
    <property type="entry name" value="LEUCINE-RESPONSIVE REGULATORY PROTEIN"/>
    <property type="match status" value="1"/>
</dbReference>
<dbReference type="InterPro" id="IPR011008">
    <property type="entry name" value="Dimeric_a/b-barrel"/>
</dbReference>
<evidence type="ECO:0000259" key="4">
    <source>
        <dbReference type="PROSITE" id="PS50956"/>
    </source>
</evidence>
<evidence type="ECO:0000313" key="5">
    <source>
        <dbReference type="EMBL" id="MBP2478985.1"/>
    </source>
</evidence>
<name>A0ABS5AR01_9PSEU</name>
<dbReference type="Gene3D" id="1.10.10.10">
    <property type="entry name" value="Winged helix-like DNA-binding domain superfamily/Winged helix DNA-binding domain"/>
    <property type="match status" value="2"/>
</dbReference>
<dbReference type="PANTHER" id="PTHR30154:SF34">
    <property type="entry name" value="TRANSCRIPTIONAL REGULATOR AZLB"/>
    <property type="match status" value="1"/>
</dbReference>
<dbReference type="PRINTS" id="PR00033">
    <property type="entry name" value="HTHASNC"/>
</dbReference>
<dbReference type="InterPro" id="IPR019888">
    <property type="entry name" value="Tscrpt_reg_AsnC-like"/>
</dbReference>
<proteinExistence type="predicted"/>
<dbReference type="SUPFAM" id="SSF54909">
    <property type="entry name" value="Dimeric alpha+beta barrel"/>
    <property type="match status" value="2"/>
</dbReference>
<comment type="caution">
    <text evidence="5">The sequence shown here is derived from an EMBL/GenBank/DDBJ whole genome shotgun (WGS) entry which is preliminary data.</text>
</comment>
<feature type="domain" description="HTH asnC-type" evidence="4">
    <location>
        <begin position="7"/>
        <end position="54"/>
    </location>
</feature>